<keyword evidence="4" id="KW-0833">Ubl conjugation pathway</keyword>
<organism evidence="8 9">
    <name type="scientific">Cladophialophora chaetospira</name>
    <dbReference type="NCBI Taxonomy" id="386627"/>
    <lineage>
        <taxon>Eukaryota</taxon>
        <taxon>Fungi</taxon>
        <taxon>Dikarya</taxon>
        <taxon>Ascomycota</taxon>
        <taxon>Pezizomycotina</taxon>
        <taxon>Eurotiomycetes</taxon>
        <taxon>Chaetothyriomycetidae</taxon>
        <taxon>Chaetothyriales</taxon>
        <taxon>Herpotrichiellaceae</taxon>
        <taxon>Cladophialophora</taxon>
    </lineage>
</organism>
<dbReference type="PANTHER" id="PTHR14957:SF1">
    <property type="entry name" value="UBIQUITIN-LIKE-CONJUGATING ENZYME ATG10"/>
    <property type="match status" value="1"/>
</dbReference>
<evidence type="ECO:0000256" key="4">
    <source>
        <dbReference type="ARBA" id="ARBA00022786"/>
    </source>
</evidence>
<dbReference type="GO" id="GO:0000045">
    <property type="term" value="P:autophagosome assembly"/>
    <property type="evidence" value="ECO:0007669"/>
    <property type="project" value="TreeGrafter"/>
</dbReference>
<evidence type="ECO:0000256" key="7">
    <source>
        <dbReference type="ARBA" id="ARBA00029833"/>
    </source>
</evidence>
<dbReference type="GO" id="GO:0000422">
    <property type="term" value="P:autophagy of mitochondrion"/>
    <property type="evidence" value="ECO:0007669"/>
    <property type="project" value="TreeGrafter"/>
</dbReference>
<proteinExistence type="inferred from homology"/>
<dbReference type="Pfam" id="PF03987">
    <property type="entry name" value="Autophagy_act_C"/>
    <property type="match status" value="1"/>
</dbReference>
<evidence type="ECO:0000313" key="9">
    <source>
        <dbReference type="Proteomes" id="UP001172673"/>
    </source>
</evidence>
<comment type="caution">
    <text evidence="8">The sequence shown here is derived from an EMBL/GenBank/DDBJ whole genome shotgun (WGS) entry which is preliminary data.</text>
</comment>
<dbReference type="EMBL" id="JAPDRK010000017">
    <property type="protein sequence ID" value="KAJ9605213.1"/>
    <property type="molecule type" value="Genomic_DNA"/>
</dbReference>
<reference evidence="8" key="1">
    <citation type="submission" date="2022-10" db="EMBL/GenBank/DDBJ databases">
        <title>Culturing micro-colonial fungi from biological soil crusts in the Mojave desert and describing Neophaeococcomyces mojavensis, and introducing the new genera and species Taxawa tesnikishii.</title>
        <authorList>
            <person name="Kurbessoian T."/>
            <person name="Stajich J.E."/>
        </authorList>
    </citation>
    <scope>NUCLEOTIDE SEQUENCE</scope>
    <source>
        <strain evidence="8">TK_41</strain>
    </source>
</reference>
<evidence type="ECO:0000256" key="5">
    <source>
        <dbReference type="ARBA" id="ARBA00022927"/>
    </source>
</evidence>
<keyword evidence="5" id="KW-0653">Protein transport</keyword>
<dbReference type="GO" id="GO:0032446">
    <property type="term" value="P:protein modification by small protein conjugation"/>
    <property type="evidence" value="ECO:0007669"/>
    <property type="project" value="TreeGrafter"/>
</dbReference>
<evidence type="ECO:0000256" key="3">
    <source>
        <dbReference type="ARBA" id="ARBA00022679"/>
    </source>
</evidence>
<dbReference type="AlphaFoldDB" id="A0AA39CEE0"/>
<evidence type="ECO:0000256" key="2">
    <source>
        <dbReference type="ARBA" id="ARBA00021099"/>
    </source>
</evidence>
<dbReference type="Gene3D" id="3.30.1460.50">
    <property type="match status" value="1"/>
</dbReference>
<dbReference type="Proteomes" id="UP001172673">
    <property type="component" value="Unassembled WGS sequence"/>
</dbReference>
<evidence type="ECO:0000256" key="1">
    <source>
        <dbReference type="ARBA" id="ARBA00005696"/>
    </source>
</evidence>
<name>A0AA39CEE0_9EURO</name>
<evidence type="ECO:0000256" key="6">
    <source>
        <dbReference type="ARBA" id="ARBA00023006"/>
    </source>
</evidence>
<comment type="similarity">
    <text evidence="1">Belongs to the ATG10 family.</text>
</comment>
<accession>A0AA39CEE0</accession>
<protein>
    <recommendedName>
        <fullName evidence="2">Ubiquitin-like-conjugating enzyme ATG10</fullName>
    </recommendedName>
    <alternativeName>
        <fullName evidence="7">Autophagy-related protein 10</fullName>
    </alternativeName>
</protein>
<dbReference type="GO" id="GO:0015031">
    <property type="term" value="P:protein transport"/>
    <property type="evidence" value="ECO:0007669"/>
    <property type="project" value="UniProtKB-KW"/>
</dbReference>
<dbReference type="PANTHER" id="PTHR14957">
    <property type="entry name" value="UBIQUITIN-LIKE-CONJUGATING ENZYME ATG10"/>
    <property type="match status" value="1"/>
</dbReference>
<dbReference type="GO" id="GO:0005829">
    <property type="term" value="C:cytosol"/>
    <property type="evidence" value="ECO:0007669"/>
    <property type="project" value="TreeGrafter"/>
</dbReference>
<keyword evidence="5" id="KW-0813">Transport</keyword>
<keyword evidence="9" id="KW-1185">Reference proteome</keyword>
<evidence type="ECO:0000313" key="8">
    <source>
        <dbReference type="EMBL" id="KAJ9605213.1"/>
    </source>
</evidence>
<dbReference type="GO" id="GO:0061651">
    <property type="term" value="F:Atg12 conjugating enzyme activity"/>
    <property type="evidence" value="ECO:0007669"/>
    <property type="project" value="TreeGrafter"/>
</dbReference>
<sequence>MASMQAFPAITDGEFSEACEALEQRSADKNSDTDWLSVKWTGKELLIRRTMKTFECGDGPTALGEGEGMAEDTFEELTDEDEEASIVRSNFAANIAKGASLVVDYSITLSPTYSVPVLWFSCRFGPENKPMTLDQIYEHLVPQQSSSSLRDIGVMGGISMAVSRIKPSISQPADLMQYHPISDLPSFFLHPCNTQDALSVLTKEQHLTPEEYLILWLGLIGSPVGLHIPSKLLSTGV</sequence>
<keyword evidence="3" id="KW-0808">Transferase</keyword>
<gene>
    <name evidence="8" type="ORF">H2200_010603</name>
</gene>
<dbReference type="InterPro" id="IPR007135">
    <property type="entry name" value="Atg3/Atg10"/>
</dbReference>
<keyword evidence="6" id="KW-0072">Autophagy</keyword>